<dbReference type="Gene3D" id="3.90.1410.10">
    <property type="entry name" value="set domain protein methyltransferase, domain 1"/>
    <property type="match status" value="1"/>
</dbReference>
<dbReference type="EMBL" id="FJOG01000011">
    <property type="protein sequence ID" value="CZR58153.1"/>
    <property type="molecule type" value="Genomic_DNA"/>
</dbReference>
<dbReference type="PANTHER" id="PTHR13271">
    <property type="entry name" value="UNCHARACTERIZED PUTATIVE METHYLTRANSFERASE"/>
    <property type="match status" value="1"/>
</dbReference>
<name>A0A1L7WZF2_9HELO</name>
<evidence type="ECO:0008006" key="3">
    <source>
        <dbReference type="Google" id="ProtNLM"/>
    </source>
</evidence>
<proteinExistence type="predicted"/>
<dbReference type="AlphaFoldDB" id="A0A1L7WZF2"/>
<accession>A0A1L7WZF2</accession>
<evidence type="ECO:0000313" key="2">
    <source>
        <dbReference type="Proteomes" id="UP000184330"/>
    </source>
</evidence>
<dbReference type="GO" id="GO:0016279">
    <property type="term" value="F:protein-lysine N-methyltransferase activity"/>
    <property type="evidence" value="ECO:0007669"/>
    <property type="project" value="TreeGrafter"/>
</dbReference>
<dbReference type="GO" id="GO:0005634">
    <property type="term" value="C:nucleus"/>
    <property type="evidence" value="ECO:0007669"/>
    <property type="project" value="TreeGrafter"/>
</dbReference>
<dbReference type="PANTHER" id="PTHR13271:SF146">
    <property type="entry name" value="SET DOMAIN-CONTAINING PROTEIN"/>
    <property type="match status" value="1"/>
</dbReference>
<protein>
    <recommendedName>
        <fullName evidence="3">SET domain-containing protein</fullName>
    </recommendedName>
</protein>
<organism evidence="1 2">
    <name type="scientific">Phialocephala subalpina</name>
    <dbReference type="NCBI Taxonomy" id="576137"/>
    <lineage>
        <taxon>Eukaryota</taxon>
        <taxon>Fungi</taxon>
        <taxon>Dikarya</taxon>
        <taxon>Ascomycota</taxon>
        <taxon>Pezizomycotina</taxon>
        <taxon>Leotiomycetes</taxon>
        <taxon>Helotiales</taxon>
        <taxon>Mollisiaceae</taxon>
        <taxon>Phialocephala</taxon>
        <taxon>Phialocephala fortinii species complex</taxon>
    </lineage>
</organism>
<keyword evidence="2" id="KW-1185">Reference proteome</keyword>
<dbReference type="OrthoDB" id="42889at2759"/>
<dbReference type="InterPro" id="IPR050600">
    <property type="entry name" value="SETD3_SETD6_MTase"/>
</dbReference>
<dbReference type="Proteomes" id="UP000184330">
    <property type="component" value="Unassembled WGS sequence"/>
</dbReference>
<sequence>MDKVNELIQWGLWNGIQLHNRVGIYEDPAMGLSFRALGTIPPETQLAVSPPTTALSYLNAVGALDFKNYDSPQFPPEFIGGLNDKYPYIIGNFFLMQQFLMREKSHWWQYIQTLPQPDQPERLATPLWWSDEDLQFLAGTNAELYVERKHKSWTFDYNRGFTELRGRLIDADKYTFDLYKWAATIFGTRSFRPSLTVSVSARLYEHYSTVATTTRIYSLESTKAIEHVREDGFPILYPVLDIGNHNGKKQMRWSTEPGSWFKLTTTVGIAEGCQIFNHYGTKSNSELLVGYGFMLESSDADIVNLKVHQMSKDISALTLRRSQTCHQELQKNRPLEEEWIYSVSIPEDTSLSSDRPSTLKYYSEGLFDSLSCLVANVRERRFLEAHPEPTHSVNQSLALNYRIRQSQVYKKALLPLEFYLDVLYRYDSFCGHPQHSISQMADNPATTLIYASVELLSLECAYEWLSQAYPEVYSPLSTFVSQFEQEPDPPRWGAIAEDFGNIYWTVWLFIVYVLEIESESAVSRHLDLSKWLSRMHGYFLEQLDSHDSLGNAYGDTQERESIQNLIDFASSLPSLNTVCGDSMIRDSIQEFTMCIAFQETIGRAVIDKKGDLESSKTFPLLCIGKTRTKP</sequence>
<dbReference type="InterPro" id="IPR046341">
    <property type="entry name" value="SET_dom_sf"/>
</dbReference>
<evidence type="ECO:0000313" key="1">
    <source>
        <dbReference type="EMBL" id="CZR58153.1"/>
    </source>
</evidence>
<reference evidence="1 2" key="1">
    <citation type="submission" date="2016-03" db="EMBL/GenBank/DDBJ databases">
        <authorList>
            <person name="Ploux O."/>
        </authorList>
    </citation>
    <scope>NUCLEOTIDE SEQUENCE [LARGE SCALE GENOMIC DNA]</scope>
    <source>
        <strain evidence="1 2">UAMH 11012</strain>
    </source>
</reference>
<dbReference type="SUPFAM" id="SSF82199">
    <property type="entry name" value="SET domain"/>
    <property type="match status" value="1"/>
</dbReference>
<dbReference type="STRING" id="576137.A0A1L7WZF2"/>
<gene>
    <name evidence="1" type="ORF">PAC_08044</name>
</gene>